<dbReference type="EMBL" id="UHIC01000001">
    <property type="protein sequence ID" value="SUO94060.1"/>
    <property type="molecule type" value="Genomic_DNA"/>
</dbReference>
<protein>
    <recommendedName>
        <fullName evidence="1">N-acetyltransferase domain-containing protein</fullName>
    </recommendedName>
</protein>
<dbReference type="Proteomes" id="UP000254601">
    <property type="component" value="Unassembled WGS sequence"/>
</dbReference>
<sequence>MSFISPVTLSKGNITLKPLELADEKALAEAVKDGELWKLVVTSAPHPDNARAYIAKALNTPNRFAFAVYYHHQLIGSTSYYDICPEVRRVEIGYTWYGQRYWRTEVNTTCKFLLLTHAFEVLDCLTVGWRTDNLNTRSQAAIERLGAKKDGVVRGHALRKDGSIRDTVFYSMTADEWLENKAILLDKLRPLQKNIK</sequence>
<keyword evidence="3" id="KW-1185">Reference proteome</keyword>
<dbReference type="Pfam" id="PF13302">
    <property type="entry name" value="Acetyltransf_3"/>
    <property type="match status" value="1"/>
</dbReference>
<gene>
    <name evidence="2" type="ORF">NCTC13337_00553</name>
</gene>
<feature type="domain" description="N-acetyltransferase" evidence="1">
    <location>
        <begin position="14"/>
        <end position="175"/>
    </location>
</feature>
<dbReference type="RefSeq" id="WP_072576370.1">
    <property type="nucleotide sequence ID" value="NZ_LWHB01000066.1"/>
</dbReference>
<evidence type="ECO:0000313" key="2">
    <source>
        <dbReference type="EMBL" id="SUO94060.1"/>
    </source>
</evidence>
<dbReference type="PANTHER" id="PTHR43610">
    <property type="entry name" value="BLL6696 PROTEIN"/>
    <property type="match status" value="1"/>
</dbReference>
<dbReference type="Gene3D" id="3.40.630.30">
    <property type="match status" value="1"/>
</dbReference>
<reference evidence="2 3" key="1">
    <citation type="submission" date="2018-06" db="EMBL/GenBank/DDBJ databases">
        <authorList>
            <consortium name="Pathogen Informatics"/>
            <person name="Doyle S."/>
        </authorList>
    </citation>
    <scope>NUCLEOTIDE SEQUENCE [LARGE SCALE GENOMIC DNA]</scope>
    <source>
        <strain evidence="2 3">NCTC13337</strain>
    </source>
</reference>
<dbReference type="SUPFAM" id="SSF55729">
    <property type="entry name" value="Acyl-CoA N-acyltransferases (Nat)"/>
    <property type="match status" value="1"/>
</dbReference>
<evidence type="ECO:0000313" key="3">
    <source>
        <dbReference type="Proteomes" id="UP000254601"/>
    </source>
</evidence>
<dbReference type="PANTHER" id="PTHR43610:SF1">
    <property type="entry name" value="N-ACETYLTRANSFERASE DOMAIN-CONTAINING PROTEIN"/>
    <property type="match status" value="1"/>
</dbReference>
<dbReference type="AlphaFoldDB" id="A0A380MN58"/>
<name>A0A380MN58_9GAMM</name>
<accession>A0A380MN58</accession>
<dbReference type="PROSITE" id="PS51186">
    <property type="entry name" value="GNAT"/>
    <property type="match status" value="1"/>
</dbReference>
<proteinExistence type="predicted"/>
<dbReference type="GO" id="GO:0016747">
    <property type="term" value="F:acyltransferase activity, transferring groups other than amino-acyl groups"/>
    <property type="evidence" value="ECO:0007669"/>
    <property type="project" value="InterPro"/>
</dbReference>
<dbReference type="InterPro" id="IPR016181">
    <property type="entry name" value="Acyl_CoA_acyltransferase"/>
</dbReference>
<dbReference type="InterPro" id="IPR000182">
    <property type="entry name" value="GNAT_dom"/>
</dbReference>
<organism evidence="2 3">
    <name type="scientific">Suttonella ornithocola</name>
    <dbReference type="NCBI Taxonomy" id="279832"/>
    <lineage>
        <taxon>Bacteria</taxon>
        <taxon>Pseudomonadati</taxon>
        <taxon>Pseudomonadota</taxon>
        <taxon>Gammaproteobacteria</taxon>
        <taxon>Cardiobacteriales</taxon>
        <taxon>Cardiobacteriaceae</taxon>
        <taxon>Suttonella</taxon>
    </lineage>
</organism>
<dbReference type="OrthoDB" id="5295305at2"/>
<evidence type="ECO:0000259" key="1">
    <source>
        <dbReference type="PROSITE" id="PS51186"/>
    </source>
</evidence>